<keyword evidence="2" id="KW-1185">Reference proteome</keyword>
<name>A0A2V5KCL3_9BACL</name>
<proteinExistence type="predicted"/>
<dbReference type="Proteomes" id="UP000247476">
    <property type="component" value="Unassembled WGS sequence"/>
</dbReference>
<dbReference type="OrthoDB" id="1797229at2"/>
<gene>
    <name evidence="1" type="ORF">DLM86_02670</name>
</gene>
<protein>
    <submittedName>
        <fullName evidence="1">Uncharacterized protein</fullName>
    </submittedName>
</protein>
<dbReference type="AlphaFoldDB" id="A0A2V5KCL3"/>
<dbReference type="RefSeq" id="WP_110838399.1">
    <property type="nucleotide sequence ID" value="NZ_QJVJ01000001.1"/>
</dbReference>
<dbReference type="EMBL" id="QJVJ01000001">
    <property type="protein sequence ID" value="PYI57359.1"/>
    <property type="molecule type" value="Genomic_DNA"/>
</dbReference>
<evidence type="ECO:0000313" key="2">
    <source>
        <dbReference type="Proteomes" id="UP000247476"/>
    </source>
</evidence>
<organism evidence="1 2">
    <name type="scientific">Paenibacillus flagellatus</name>
    <dbReference type="NCBI Taxonomy" id="2211139"/>
    <lineage>
        <taxon>Bacteria</taxon>
        <taxon>Bacillati</taxon>
        <taxon>Bacillota</taxon>
        <taxon>Bacilli</taxon>
        <taxon>Bacillales</taxon>
        <taxon>Paenibacillaceae</taxon>
        <taxon>Paenibacillus</taxon>
    </lineage>
</organism>
<comment type="caution">
    <text evidence="1">The sequence shown here is derived from an EMBL/GenBank/DDBJ whole genome shotgun (WGS) entry which is preliminary data.</text>
</comment>
<sequence length="204" mass="22780">MAWSELRRIPNAYNDEIRQIDETMISLLVERRTKTGGKRFFPEPDVLEQWSERFGLDAAQLGLLLHLWNEGARPAVPSDKGALLGVLPLMKKTCADGCEYVLTHAMQFEHVSVVELDIAIDRTGTDAERLHLKPQLQLVVLGDREYSVSRQGARGGGGTAHLTFRVSPPLPDPIGDVRFTLVPMAMQLHSEPKELVLDKQVDFG</sequence>
<accession>A0A2V5KCL3</accession>
<reference evidence="1 2" key="1">
    <citation type="submission" date="2018-05" db="EMBL/GenBank/DDBJ databases">
        <title>Paenibacillus flagellatus sp. nov., isolated from selenium mineral soil.</title>
        <authorList>
            <person name="Dai X."/>
        </authorList>
    </citation>
    <scope>NUCLEOTIDE SEQUENCE [LARGE SCALE GENOMIC DNA]</scope>
    <source>
        <strain evidence="1 2">DXL2</strain>
    </source>
</reference>
<evidence type="ECO:0000313" key="1">
    <source>
        <dbReference type="EMBL" id="PYI57359.1"/>
    </source>
</evidence>